<dbReference type="PROSITE" id="PS50969">
    <property type="entry name" value="FCP1"/>
    <property type="match status" value="1"/>
</dbReference>
<dbReference type="Pfam" id="PF03031">
    <property type="entry name" value="NIF"/>
    <property type="match status" value="1"/>
</dbReference>
<dbReference type="InterPro" id="IPR036412">
    <property type="entry name" value="HAD-like_sf"/>
</dbReference>
<evidence type="ECO:0000256" key="1">
    <source>
        <dbReference type="SAM" id="MobiDB-lite"/>
    </source>
</evidence>
<evidence type="ECO:0000259" key="2">
    <source>
        <dbReference type="PROSITE" id="PS50969"/>
    </source>
</evidence>
<evidence type="ECO:0000313" key="3">
    <source>
        <dbReference type="EMBL" id="KAJ5358405.1"/>
    </source>
</evidence>
<comment type="caution">
    <text evidence="3">The sequence shown here is derived from an EMBL/GenBank/DDBJ whole genome shotgun (WGS) entry which is preliminary data.</text>
</comment>
<organism evidence="3 4">
    <name type="scientific">Penicillium cataractarum</name>
    <dbReference type="NCBI Taxonomy" id="2100454"/>
    <lineage>
        <taxon>Eukaryota</taxon>
        <taxon>Fungi</taxon>
        <taxon>Dikarya</taxon>
        <taxon>Ascomycota</taxon>
        <taxon>Pezizomycotina</taxon>
        <taxon>Eurotiomycetes</taxon>
        <taxon>Eurotiomycetidae</taxon>
        <taxon>Eurotiales</taxon>
        <taxon>Aspergillaceae</taxon>
        <taxon>Penicillium</taxon>
    </lineage>
</organism>
<protein>
    <recommendedName>
        <fullName evidence="2">FCP1 homology domain-containing protein</fullName>
    </recommendedName>
</protein>
<dbReference type="SMART" id="SM00577">
    <property type="entry name" value="CPDc"/>
    <property type="match status" value="1"/>
</dbReference>
<dbReference type="RefSeq" id="XP_056549691.1">
    <property type="nucleotide sequence ID" value="XM_056703731.1"/>
</dbReference>
<feature type="region of interest" description="Disordered" evidence="1">
    <location>
        <begin position="71"/>
        <end position="108"/>
    </location>
</feature>
<feature type="compositionally biased region" description="Basic residues" evidence="1">
    <location>
        <begin position="582"/>
        <end position="594"/>
    </location>
</feature>
<dbReference type="InterPro" id="IPR050365">
    <property type="entry name" value="TIM50"/>
</dbReference>
<dbReference type="SUPFAM" id="SSF56784">
    <property type="entry name" value="HAD-like"/>
    <property type="match status" value="1"/>
</dbReference>
<feature type="compositionally biased region" description="Polar residues" evidence="1">
    <location>
        <begin position="768"/>
        <end position="778"/>
    </location>
</feature>
<dbReference type="InterPro" id="IPR004274">
    <property type="entry name" value="FCP1_dom"/>
</dbReference>
<gene>
    <name evidence="3" type="ORF">N7496_010818</name>
</gene>
<feature type="compositionally biased region" description="Polar residues" evidence="1">
    <location>
        <begin position="720"/>
        <end position="739"/>
    </location>
</feature>
<feature type="compositionally biased region" description="Basic residues" evidence="1">
    <location>
        <begin position="431"/>
        <end position="441"/>
    </location>
</feature>
<proteinExistence type="predicted"/>
<reference evidence="3" key="1">
    <citation type="submission" date="2022-11" db="EMBL/GenBank/DDBJ databases">
        <authorList>
            <person name="Petersen C."/>
        </authorList>
    </citation>
    <scope>NUCLEOTIDE SEQUENCE</scope>
    <source>
        <strain evidence="3">IBT 29864</strain>
    </source>
</reference>
<name>A0A9W9UX19_9EURO</name>
<feature type="compositionally biased region" description="Low complexity" evidence="1">
    <location>
        <begin position="595"/>
        <end position="611"/>
    </location>
</feature>
<dbReference type="GeneID" id="81442910"/>
<keyword evidence="4" id="KW-1185">Reference proteome</keyword>
<dbReference type="Proteomes" id="UP001147782">
    <property type="component" value="Unassembled WGS sequence"/>
</dbReference>
<dbReference type="EMBL" id="JAPZBS010000009">
    <property type="protein sequence ID" value="KAJ5358405.1"/>
    <property type="molecule type" value="Genomic_DNA"/>
</dbReference>
<feature type="compositionally biased region" description="Basic and acidic residues" evidence="1">
    <location>
        <begin position="631"/>
        <end position="644"/>
    </location>
</feature>
<evidence type="ECO:0000313" key="4">
    <source>
        <dbReference type="Proteomes" id="UP001147782"/>
    </source>
</evidence>
<dbReference type="PANTHER" id="PTHR12210">
    <property type="entry name" value="DULLARD PROTEIN PHOSPHATASE"/>
    <property type="match status" value="1"/>
</dbReference>
<dbReference type="OrthoDB" id="1711508at2759"/>
<dbReference type="InterPro" id="IPR023214">
    <property type="entry name" value="HAD_sf"/>
</dbReference>
<feature type="region of interest" description="Disordered" evidence="1">
    <location>
        <begin position="528"/>
        <end position="697"/>
    </location>
</feature>
<dbReference type="Gene3D" id="3.40.50.1000">
    <property type="entry name" value="HAD superfamily/HAD-like"/>
    <property type="match status" value="1"/>
</dbReference>
<dbReference type="AlphaFoldDB" id="A0A9W9UX19"/>
<sequence length="793" mass="87407">MSRSTCTARSWNLLAQSRRPGCFAQKIPLITHSVPTRDAITYLPHADGSIVRSSEISFKLAPIKQKRQKRVHDAADLAAPVQTPQHANAPDAIMGNMDGQQKKPPSWPAQVPAFNASTGGYDLPHTGNHNAAYRRVLDHGAQGNPMMPYGSGSTVNVSAPYASMPMSNHPASGNFNDGGQLPSGNTPASPSSAFGAFNVPMWNPVNANSQSMTTTQLQQPYPFFNPMFFTQNAMGNVPPFPMMPPFNPMQPMQTQNMSTTAGPTAQPSNAVPPRRARSPTPPMKRPSPTKEYMLQASKPPQTSPSRRPLLIILDLNGTLIFRKHRKLPPVFARRHGLDEFLDELTTKYSVMIWTSSKPPTLNAVCDKLFDAEKRKRMVALWGRDKFGLTPVQYNAKLQVYKELRKVWAAPEIQAVYPGNEDVKPAAPPKRTGGKHSKKNRIRQQAGAFPPGHRWDQTNTILIDDSKLKALSEPFNILEIPEFTNDPNIDESDLFTRVLAKLDVLSRHDDVSKVLRQWNERVAQGEASLLDLELGPEEDFDDEEDGGMSLLATSAPGTSANPIDLDEVPSITSQLDPKEATRLRRKARKKEKKAAKAALAAANQLAQKTQAQPQPSTKATGQKKPLWAQELDVERELEPNARKNTIDNTGGKRHNLRPKLQSNTEVADDPLEDEESLHYDPPYSPPNDHAGPSILDNVPSQVTVEPCNASLSLDKSWSEYNQGRSLESSPPSMRQLQQGLDGQGERHFPANPSNRPLSPVTDDGRRSVSPATSTASRNTLLDRLEEGLGIKLKR</sequence>
<feature type="compositionally biased region" description="Acidic residues" evidence="1">
    <location>
        <begin position="665"/>
        <end position="674"/>
    </location>
</feature>
<accession>A0A9W9UX19</accession>
<feature type="compositionally biased region" description="Acidic residues" evidence="1">
    <location>
        <begin position="533"/>
        <end position="545"/>
    </location>
</feature>
<feature type="region of interest" description="Disordered" evidence="1">
    <location>
        <begin position="252"/>
        <end position="306"/>
    </location>
</feature>
<reference evidence="3" key="2">
    <citation type="journal article" date="2023" name="IMA Fungus">
        <title>Comparative genomic study of the Penicillium genus elucidates a diverse pangenome and 15 lateral gene transfer events.</title>
        <authorList>
            <person name="Petersen C."/>
            <person name="Sorensen T."/>
            <person name="Nielsen M.R."/>
            <person name="Sondergaard T.E."/>
            <person name="Sorensen J.L."/>
            <person name="Fitzpatrick D.A."/>
            <person name="Frisvad J.C."/>
            <person name="Nielsen K.L."/>
        </authorList>
    </citation>
    <scope>NUCLEOTIDE SEQUENCE</scope>
    <source>
        <strain evidence="3">IBT 29864</strain>
    </source>
</reference>
<feature type="compositionally biased region" description="Polar residues" evidence="1">
    <location>
        <begin position="550"/>
        <end position="560"/>
    </location>
</feature>
<feature type="region of interest" description="Disordered" evidence="1">
    <location>
        <begin position="418"/>
        <end position="454"/>
    </location>
</feature>
<feature type="compositionally biased region" description="Polar residues" evidence="1">
    <location>
        <begin position="258"/>
        <end position="269"/>
    </location>
</feature>
<feature type="region of interest" description="Disordered" evidence="1">
    <location>
        <begin position="720"/>
        <end position="779"/>
    </location>
</feature>
<feature type="domain" description="FCP1 homology" evidence="2">
    <location>
        <begin position="304"/>
        <end position="504"/>
    </location>
</feature>